<reference evidence="2" key="1">
    <citation type="submission" date="2020-05" db="EMBL/GenBank/DDBJ databases">
        <title>WGS assembly of Panicum virgatum.</title>
        <authorList>
            <person name="Lovell J.T."/>
            <person name="Jenkins J."/>
            <person name="Shu S."/>
            <person name="Juenger T.E."/>
            <person name="Schmutz J."/>
        </authorList>
    </citation>
    <scope>NUCLEOTIDE SEQUENCE</scope>
    <source>
        <strain evidence="2">AP13</strain>
    </source>
</reference>
<comment type="caution">
    <text evidence="2">The sequence shown here is derived from an EMBL/GenBank/DDBJ whole genome shotgun (WGS) entry which is preliminary data.</text>
</comment>
<name>A0A8T0Q6K4_PANVG</name>
<evidence type="ECO:0000313" key="2">
    <source>
        <dbReference type="EMBL" id="KAG2568232.1"/>
    </source>
</evidence>
<dbReference type="AlphaFoldDB" id="A0A8T0Q6K4"/>
<dbReference type="EMBL" id="CM029050">
    <property type="protein sequence ID" value="KAG2568232.1"/>
    <property type="molecule type" value="Genomic_DNA"/>
</dbReference>
<evidence type="ECO:0000256" key="1">
    <source>
        <dbReference type="SAM" id="MobiDB-lite"/>
    </source>
</evidence>
<keyword evidence="3" id="KW-1185">Reference proteome</keyword>
<evidence type="ECO:0000313" key="3">
    <source>
        <dbReference type="Proteomes" id="UP000823388"/>
    </source>
</evidence>
<gene>
    <name evidence="2" type="ORF">PVAP13_7NG304024</name>
</gene>
<organism evidence="2 3">
    <name type="scientific">Panicum virgatum</name>
    <name type="common">Blackwell switchgrass</name>
    <dbReference type="NCBI Taxonomy" id="38727"/>
    <lineage>
        <taxon>Eukaryota</taxon>
        <taxon>Viridiplantae</taxon>
        <taxon>Streptophyta</taxon>
        <taxon>Embryophyta</taxon>
        <taxon>Tracheophyta</taxon>
        <taxon>Spermatophyta</taxon>
        <taxon>Magnoliopsida</taxon>
        <taxon>Liliopsida</taxon>
        <taxon>Poales</taxon>
        <taxon>Poaceae</taxon>
        <taxon>PACMAD clade</taxon>
        <taxon>Panicoideae</taxon>
        <taxon>Panicodae</taxon>
        <taxon>Paniceae</taxon>
        <taxon>Panicinae</taxon>
        <taxon>Panicum</taxon>
        <taxon>Panicum sect. Hiantes</taxon>
    </lineage>
</organism>
<feature type="compositionally biased region" description="Low complexity" evidence="1">
    <location>
        <begin position="15"/>
        <end position="34"/>
    </location>
</feature>
<feature type="region of interest" description="Disordered" evidence="1">
    <location>
        <begin position="1"/>
        <end position="97"/>
    </location>
</feature>
<proteinExistence type="predicted"/>
<dbReference type="Proteomes" id="UP000823388">
    <property type="component" value="Chromosome 7N"/>
</dbReference>
<sequence>MPQRASRSAPPPSRRPAISTSSRHSPLCAAAAAALPSHHRIAHPSCHPSQPSRTKIRRDGHTASGSRWPAGPAAAAGGRGPRGSRRPATSSCGRGLLSPLEHAVKAFNSTRPGTWISRN</sequence>
<protein>
    <submittedName>
        <fullName evidence="2">Uncharacterized protein</fullName>
    </submittedName>
</protein>
<feature type="compositionally biased region" description="Low complexity" evidence="1">
    <location>
        <begin position="63"/>
        <end position="76"/>
    </location>
</feature>
<accession>A0A8T0Q6K4</accession>